<evidence type="ECO:0000256" key="1">
    <source>
        <dbReference type="ARBA" id="ARBA00004496"/>
    </source>
</evidence>
<feature type="coiled-coil region" evidence="10">
    <location>
        <begin position="66"/>
        <end position="97"/>
    </location>
</feature>
<organism evidence="11 12">
    <name type="scientific">Anoxybacillus suryakundensis</name>
    <dbReference type="NCBI Taxonomy" id="1325335"/>
    <lineage>
        <taxon>Bacteria</taxon>
        <taxon>Bacillati</taxon>
        <taxon>Bacillota</taxon>
        <taxon>Bacilli</taxon>
        <taxon>Bacillales</taxon>
        <taxon>Anoxybacillaceae</taxon>
        <taxon>Anoxybacillus</taxon>
    </lineage>
</organism>
<evidence type="ECO:0000256" key="2">
    <source>
        <dbReference type="ARBA" id="ARBA00015195"/>
    </source>
</evidence>
<comment type="subunit">
    <text evidence="8">Homodimer. Interacts with FtsZ.</text>
</comment>
<dbReference type="GO" id="GO:0000921">
    <property type="term" value="P:septin ring assembly"/>
    <property type="evidence" value="ECO:0007669"/>
    <property type="project" value="TreeGrafter"/>
</dbReference>
<dbReference type="Pfam" id="PF05164">
    <property type="entry name" value="ZapA"/>
    <property type="match status" value="1"/>
</dbReference>
<dbReference type="GO" id="GO:0032153">
    <property type="term" value="C:cell division site"/>
    <property type="evidence" value="ECO:0007669"/>
    <property type="project" value="TreeGrafter"/>
</dbReference>
<dbReference type="HAMAP" id="MF_02013">
    <property type="entry name" value="ZapA_type2"/>
    <property type="match status" value="1"/>
</dbReference>
<keyword evidence="3" id="KW-0963">Cytoplasm</keyword>
<dbReference type="NCBIfam" id="NF010724">
    <property type="entry name" value="PRK14126.1"/>
    <property type="match status" value="1"/>
</dbReference>
<dbReference type="Proteomes" id="UP000182738">
    <property type="component" value="Unassembled WGS sequence"/>
</dbReference>
<comment type="subcellular location">
    <subcellularLocation>
        <location evidence="1">Cytoplasm</location>
    </subcellularLocation>
</comment>
<dbReference type="PANTHER" id="PTHR34981">
    <property type="entry name" value="CELL DIVISION PROTEIN ZAPA"/>
    <property type="match status" value="1"/>
</dbReference>
<dbReference type="GO" id="GO:0030428">
    <property type="term" value="C:cell septum"/>
    <property type="evidence" value="ECO:0007669"/>
    <property type="project" value="TreeGrafter"/>
</dbReference>
<dbReference type="EMBL" id="CYGZ01000001">
    <property type="protein sequence ID" value="CUA78759.1"/>
    <property type="molecule type" value="Genomic_DNA"/>
</dbReference>
<reference evidence="12" key="1">
    <citation type="submission" date="2015-08" db="EMBL/GenBank/DDBJ databases">
        <authorList>
            <person name="Varghese N."/>
        </authorList>
    </citation>
    <scope>NUCLEOTIDE SEQUENCE [LARGE SCALE GENOMIC DNA]</scope>
    <source>
        <strain evidence="12">DSM 27374</strain>
    </source>
</reference>
<keyword evidence="10" id="KW-0175">Coiled coil</keyword>
<evidence type="ECO:0000256" key="7">
    <source>
        <dbReference type="ARBA" id="ARBA00024910"/>
    </source>
</evidence>
<accession>A0A0K6GJ58</accession>
<evidence type="ECO:0000313" key="12">
    <source>
        <dbReference type="Proteomes" id="UP000182738"/>
    </source>
</evidence>
<dbReference type="AlphaFoldDB" id="A0A0K6GJ58"/>
<evidence type="ECO:0000256" key="9">
    <source>
        <dbReference type="ARBA" id="ARBA00033158"/>
    </source>
</evidence>
<dbReference type="GO" id="GO:0000917">
    <property type="term" value="P:division septum assembly"/>
    <property type="evidence" value="ECO:0007669"/>
    <property type="project" value="UniProtKB-KW"/>
</dbReference>
<evidence type="ECO:0000313" key="11">
    <source>
        <dbReference type="EMBL" id="CUA78759.1"/>
    </source>
</evidence>
<protein>
    <recommendedName>
        <fullName evidence="2">Cell division protein ZapA</fullName>
    </recommendedName>
    <alternativeName>
        <fullName evidence="9">Z ring-associated protein ZapA</fullName>
    </alternativeName>
</protein>
<dbReference type="GO" id="GO:0005829">
    <property type="term" value="C:cytosol"/>
    <property type="evidence" value="ECO:0007669"/>
    <property type="project" value="TreeGrafter"/>
</dbReference>
<keyword evidence="4 11" id="KW-0132">Cell division</keyword>
<evidence type="ECO:0000256" key="5">
    <source>
        <dbReference type="ARBA" id="ARBA00023210"/>
    </source>
</evidence>
<evidence type="ECO:0000256" key="6">
    <source>
        <dbReference type="ARBA" id="ARBA00023306"/>
    </source>
</evidence>
<name>A0A0K6GJ58_9BACL</name>
<evidence type="ECO:0000256" key="8">
    <source>
        <dbReference type="ARBA" id="ARBA00026068"/>
    </source>
</evidence>
<dbReference type="GO" id="GO:0043093">
    <property type="term" value="P:FtsZ-dependent cytokinesis"/>
    <property type="evidence" value="ECO:0007669"/>
    <property type="project" value="TreeGrafter"/>
</dbReference>
<comment type="function">
    <text evidence="7">Activator of cell division through the inhibition of FtsZ GTPase activity, therefore promoting FtsZ assembly into bundles of protofilaments necessary for the formation of the division Z ring. It is recruited early at mid-cell but it is not essential for cell division.</text>
</comment>
<keyword evidence="6" id="KW-0131">Cell cycle</keyword>
<gene>
    <name evidence="11" type="ORF">Ga0061060_10166</name>
</gene>
<dbReference type="SUPFAM" id="SSF102829">
    <property type="entry name" value="Cell division protein ZapA-like"/>
    <property type="match status" value="1"/>
</dbReference>
<proteinExistence type="inferred from homology"/>
<dbReference type="STRING" id="1325335.GCA_001418025_00063"/>
<sequence>MNGGNSLAEQKKTRITVDIYGQQYSIVGTESSSHIRLVASIVDDKMREISAKNPTLDTSKLAVLTAVNIVHEYMKLKDEYERLLRKMNKEKDDDNDD</sequence>
<evidence type="ECO:0000256" key="3">
    <source>
        <dbReference type="ARBA" id="ARBA00022490"/>
    </source>
</evidence>
<keyword evidence="12" id="KW-1185">Reference proteome</keyword>
<dbReference type="Gene3D" id="6.10.250.790">
    <property type="match status" value="1"/>
</dbReference>
<evidence type="ECO:0000256" key="10">
    <source>
        <dbReference type="SAM" id="Coils"/>
    </source>
</evidence>
<dbReference type="InterPro" id="IPR036192">
    <property type="entry name" value="Cell_div_ZapA-like_sf"/>
</dbReference>
<dbReference type="InterPro" id="IPR053712">
    <property type="entry name" value="Bac_CellDiv_Activator"/>
</dbReference>
<dbReference type="InterPro" id="IPR023688">
    <property type="entry name" value="Cell_div_ZapA_firmicutes"/>
</dbReference>
<keyword evidence="5" id="KW-0717">Septation</keyword>
<evidence type="ECO:0000256" key="4">
    <source>
        <dbReference type="ARBA" id="ARBA00022618"/>
    </source>
</evidence>
<dbReference type="PANTHER" id="PTHR34981:SF1">
    <property type="entry name" value="CELL DIVISION PROTEIN ZAPA"/>
    <property type="match status" value="1"/>
</dbReference>
<dbReference type="InterPro" id="IPR007838">
    <property type="entry name" value="Cell_div_ZapA-like"/>
</dbReference>